<evidence type="ECO:0000313" key="2">
    <source>
        <dbReference type="EMBL" id="KDN84157.1"/>
    </source>
</evidence>
<sequence length="147" mass="16079">MLRTDGGQYRINGIAVDAALRGLPTEDAELTDVRAIGALLYASLTHRWPYPEDRYDLQGLPKDLGCVPPDQVRAGVHKGLSELAARILCEQPPHHTEPITTPAELAAAVAALPKIRPPEQPAPPVLRALPNNARPRYSPPRPPRRSR</sequence>
<dbReference type="Proteomes" id="UP000027178">
    <property type="component" value="Unassembled WGS sequence"/>
</dbReference>
<evidence type="ECO:0008006" key="4">
    <source>
        <dbReference type="Google" id="ProtNLM"/>
    </source>
</evidence>
<accession>A0A066YSH0</accession>
<dbReference type="EMBL" id="JNBY01000093">
    <property type="protein sequence ID" value="KDN84157.1"/>
    <property type="molecule type" value="Genomic_DNA"/>
</dbReference>
<keyword evidence="3" id="KW-1185">Reference proteome</keyword>
<name>A0A066YSH0_9ACTN</name>
<feature type="region of interest" description="Disordered" evidence="1">
    <location>
        <begin position="114"/>
        <end position="147"/>
    </location>
</feature>
<gene>
    <name evidence="2" type="ORF">KCH_39480</name>
</gene>
<dbReference type="Gene3D" id="1.10.510.10">
    <property type="entry name" value="Transferase(Phosphotransferase) domain 1"/>
    <property type="match status" value="1"/>
</dbReference>
<reference evidence="2 3" key="1">
    <citation type="submission" date="2014-05" db="EMBL/GenBank/DDBJ databases">
        <title>Draft Genome Sequence of Kitasatospora cheerisanensis KCTC 2395.</title>
        <authorList>
            <person name="Nam D.H."/>
        </authorList>
    </citation>
    <scope>NUCLEOTIDE SEQUENCE [LARGE SCALE GENOMIC DNA]</scope>
    <source>
        <strain evidence="2 3">KCTC 2395</strain>
    </source>
</reference>
<dbReference type="PATRIC" id="fig|1348663.4.peg.3804"/>
<evidence type="ECO:0000313" key="3">
    <source>
        <dbReference type="Proteomes" id="UP000027178"/>
    </source>
</evidence>
<protein>
    <recommendedName>
        <fullName evidence="4">Protein kinase domain-containing protein</fullName>
    </recommendedName>
</protein>
<organism evidence="2 3">
    <name type="scientific">Kitasatospora cheerisanensis KCTC 2395</name>
    <dbReference type="NCBI Taxonomy" id="1348663"/>
    <lineage>
        <taxon>Bacteria</taxon>
        <taxon>Bacillati</taxon>
        <taxon>Actinomycetota</taxon>
        <taxon>Actinomycetes</taxon>
        <taxon>Kitasatosporales</taxon>
        <taxon>Streptomycetaceae</taxon>
        <taxon>Kitasatospora</taxon>
    </lineage>
</organism>
<dbReference type="eggNOG" id="COG0515">
    <property type="taxonomic scope" value="Bacteria"/>
</dbReference>
<evidence type="ECO:0000256" key="1">
    <source>
        <dbReference type="SAM" id="MobiDB-lite"/>
    </source>
</evidence>
<comment type="caution">
    <text evidence="2">The sequence shown here is derived from an EMBL/GenBank/DDBJ whole genome shotgun (WGS) entry which is preliminary data.</text>
</comment>
<proteinExistence type="predicted"/>
<dbReference type="HOGENOM" id="CLU_1765596_0_0_11"/>
<dbReference type="AlphaFoldDB" id="A0A066YSH0"/>